<dbReference type="Proteomes" id="UP000694287">
    <property type="component" value="Unassembled WGS sequence"/>
</dbReference>
<evidence type="ECO:0000313" key="3">
    <source>
        <dbReference type="Proteomes" id="UP000694287"/>
    </source>
</evidence>
<comment type="caution">
    <text evidence="2">The sequence shown here is derived from an EMBL/GenBank/DDBJ whole genome shotgun (WGS) entry which is preliminary data.</text>
</comment>
<reference evidence="2 3" key="1">
    <citation type="submission" date="2020-11" db="EMBL/GenBank/DDBJ databases">
        <title>Pseudonocardia abyssalis sp. nov. and Pseudonocardia oceani sp. nov., description and phylogenomic analysis of two novel actinomycetes isolated from the deep Southern Ocean.</title>
        <authorList>
            <person name="Parra J."/>
        </authorList>
    </citation>
    <scope>NUCLEOTIDE SEQUENCE [LARGE SCALE GENOMIC DNA]</scope>
    <source>
        <strain evidence="2 3">KRD-168</strain>
    </source>
</reference>
<name>A0ABS6US52_9PSEU</name>
<dbReference type="InterPro" id="IPR004360">
    <property type="entry name" value="Glyas_Fos-R_dOase_dom"/>
</dbReference>
<keyword evidence="3" id="KW-1185">Reference proteome</keyword>
<protein>
    <submittedName>
        <fullName evidence="2">VOC family protein</fullName>
    </submittedName>
</protein>
<accession>A0ABS6US52</accession>
<dbReference type="Pfam" id="PF00903">
    <property type="entry name" value="Glyoxalase"/>
    <property type="match status" value="1"/>
</dbReference>
<sequence>MPENPPASVWPILHYRDTTGALHLLVDVLGFRAALVVRDDRGDIVHAELRWPEGGAVVFGSAAHTESAVHGGVQPGAGASYVVTDDVDAVHERAERAGVEVVEPPNETRFGSGVATRACSLRDAEGNVWTFGTYRGAS</sequence>
<evidence type="ECO:0000313" key="2">
    <source>
        <dbReference type="EMBL" id="MBW0135050.1"/>
    </source>
</evidence>
<dbReference type="InterPro" id="IPR037523">
    <property type="entry name" value="VOC_core"/>
</dbReference>
<evidence type="ECO:0000259" key="1">
    <source>
        <dbReference type="PROSITE" id="PS51819"/>
    </source>
</evidence>
<dbReference type="RefSeq" id="WP_218601529.1">
    <property type="nucleotide sequence ID" value="NZ_JADQDJ010000024.1"/>
</dbReference>
<organism evidence="2 3">
    <name type="scientific">Pseudonocardia abyssalis</name>
    <dbReference type="NCBI Taxonomy" id="2792008"/>
    <lineage>
        <taxon>Bacteria</taxon>
        <taxon>Bacillati</taxon>
        <taxon>Actinomycetota</taxon>
        <taxon>Actinomycetes</taxon>
        <taxon>Pseudonocardiales</taxon>
        <taxon>Pseudonocardiaceae</taxon>
        <taxon>Pseudonocardia</taxon>
    </lineage>
</organism>
<dbReference type="EMBL" id="JADQDK010000001">
    <property type="protein sequence ID" value="MBW0135050.1"/>
    <property type="molecule type" value="Genomic_DNA"/>
</dbReference>
<feature type="domain" description="VOC" evidence="1">
    <location>
        <begin position="5"/>
        <end position="134"/>
    </location>
</feature>
<proteinExistence type="predicted"/>
<dbReference type="PROSITE" id="PS51819">
    <property type="entry name" value="VOC"/>
    <property type="match status" value="1"/>
</dbReference>
<gene>
    <name evidence="2" type="ORF">I4I81_12395</name>
</gene>